<organism evidence="5 6">
    <name type="scientific">Kistimonas scapharcae</name>
    <dbReference type="NCBI Taxonomy" id="1036133"/>
    <lineage>
        <taxon>Bacteria</taxon>
        <taxon>Pseudomonadati</taxon>
        <taxon>Pseudomonadota</taxon>
        <taxon>Gammaproteobacteria</taxon>
        <taxon>Oceanospirillales</taxon>
        <taxon>Endozoicomonadaceae</taxon>
        <taxon>Kistimonas</taxon>
    </lineage>
</organism>
<dbReference type="InterPro" id="IPR036086">
    <property type="entry name" value="ParB/Sulfiredoxin_sf"/>
</dbReference>
<feature type="domain" description="ParB-like N-terminal" evidence="4">
    <location>
        <begin position="109"/>
        <end position="200"/>
    </location>
</feature>
<protein>
    <recommendedName>
        <fullName evidence="4">ParB-like N-terminal domain-containing protein</fullName>
    </recommendedName>
</protein>
<keyword evidence="2" id="KW-0238">DNA-binding</keyword>
<dbReference type="Pfam" id="PF02195">
    <property type="entry name" value="ParB_N"/>
    <property type="match status" value="1"/>
</dbReference>
<dbReference type="CDD" id="cd16405">
    <property type="entry name" value="RepB_like_N"/>
    <property type="match status" value="1"/>
</dbReference>
<dbReference type="InterPro" id="IPR037972">
    <property type="entry name" value="RepB_N"/>
</dbReference>
<dbReference type="SMART" id="SM00470">
    <property type="entry name" value="ParB"/>
    <property type="match status" value="1"/>
</dbReference>
<evidence type="ECO:0000313" key="5">
    <source>
        <dbReference type="EMBL" id="GAA4649315.1"/>
    </source>
</evidence>
<evidence type="ECO:0000256" key="2">
    <source>
        <dbReference type="ARBA" id="ARBA00023125"/>
    </source>
</evidence>
<dbReference type="Proteomes" id="UP001500604">
    <property type="component" value="Unassembled WGS sequence"/>
</dbReference>
<dbReference type="RefSeq" id="WP_345195112.1">
    <property type="nucleotide sequence ID" value="NZ_BAABFL010000130.1"/>
</dbReference>
<keyword evidence="6" id="KW-1185">Reference proteome</keyword>
<accession>A0ABP8V1X7</accession>
<evidence type="ECO:0000259" key="4">
    <source>
        <dbReference type="SMART" id="SM00470"/>
    </source>
</evidence>
<dbReference type="PANTHER" id="PTHR38973:SF2">
    <property type="entry name" value="PARB_REPB_SPO0J FAMILY PLASMID PARTITION PROTEIN"/>
    <property type="match status" value="1"/>
</dbReference>
<name>A0ABP8V1X7_9GAMM</name>
<feature type="region of interest" description="Disordered" evidence="3">
    <location>
        <begin position="71"/>
        <end position="93"/>
    </location>
</feature>
<reference evidence="6" key="1">
    <citation type="journal article" date="2019" name="Int. J. Syst. Evol. Microbiol.">
        <title>The Global Catalogue of Microorganisms (GCM) 10K type strain sequencing project: providing services to taxonomists for standard genome sequencing and annotation.</title>
        <authorList>
            <consortium name="The Broad Institute Genomics Platform"/>
            <consortium name="The Broad Institute Genome Sequencing Center for Infectious Disease"/>
            <person name="Wu L."/>
            <person name="Ma J."/>
        </authorList>
    </citation>
    <scope>NUCLEOTIDE SEQUENCE [LARGE SCALE GENOMIC DNA]</scope>
    <source>
        <strain evidence="6">JCM 17805</strain>
    </source>
</reference>
<sequence>MSDKEKISTAYGIDLDKKIDNTSVPAPRKRVSNPRTLLNRAVAKEGIPAYDNTRLKEELAQTTHQLEIKTQELEKSQKQIDDLSQKNETSDSVEFEMPISKQKVRFKLLEIEPEQIFVSSVNQRDQSLLSEISVSDIFESIKMHGQTEPGMARPTKDGRYELIMGSRRLFCVRSLGRKYKALVGEVPDIDIQELSNTENAQNPISLYELGCYWSRLLGDGVYSSQRSLAEELGVNLSKVNRGLQLFEKVNKVVIKAFPKPTDISRSVAEWLIKQTNNKDSEKALIGKCEQLLELKAEAAAGGRPYYDEENVRKILKSAVRQDSSLKTSPEYLKRGDKKLVRIGNTVKGQTVLTFLTDEIDIDNVLKIIQSEIDKKKKRK</sequence>
<dbReference type="InterPro" id="IPR004437">
    <property type="entry name" value="ParB/RepB/Spo0J"/>
</dbReference>
<evidence type="ECO:0000256" key="1">
    <source>
        <dbReference type="ARBA" id="ARBA00006295"/>
    </source>
</evidence>
<dbReference type="SUPFAM" id="SSF110849">
    <property type="entry name" value="ParB/Sulfiredoxin"/>
    <property type="match status" value="1"/>
</dbReference>
<comment type="similarity">
    <text evidence="1">Belongs to the ParB family.</text>
</comment>
<dbReference type="InterPro" id="IPR003115">
    <property type="entry name" value="ParB_N"/>
</dbReference>
<dbReference type="NCBIfam" id="TIGR00180">
    <property type="entry name" value="parB_part"/>
    <property type="match status" value="1"/>
</dbReference>
<feature type="compositionally biased region" description="Basic and acidic residues" evidence="3">
    <location>
        <begin position="71"/>
        <end position="89"/>
    </location>
</feature>
<dbReference type="EMBL" id="BAABFL010000130">
    <property type="protein sequence ID" value="GAA4649315.1"/>
    <property type="molecule type" value="Genomic_DNA"/>
</dbReference>
<evidence type="ECO:0000256" key="3">
    <source>
        <dbReference type="SAM" id="MobiDB-lite"/>
    </source>
</evidence>
<comment type="caution">
    <text evidence="5">The sequence shown here is derived from an EMBL/GenBank/DDBJ whole genome shotgun (WGS) entry which is preliminary data.</text>
</comment>
<dbReference type="PANTHER" id="PTHR38973">
    <property type="entry name" value="PLASMID PARTITIONING CONTROL PROTEIN-RELATED"/>
    <property type="match status" value="1"/>
</dbReference>
<dbReference type="Gene3D" id="3.90.1530.30">
    <property type="match status" value="1"/>
</dbReference>
<evidence type="ECO:0000313" key="6">
    <source>
        <dbReference type="Proteomes" id="UP001500604"/>
    </source>
</evidence>
<gene>
    <name evidence="5" type="ORF">GCM10023116_15890</name>
</gene>
<dbReference type="Gene3D" id="1.10.10.2830">
    <property type="match status" value="1"/>
</dbReference>
<proteinExistence type="inferred from homology"/>